<dbReference type="PANTHER" id="PTHR32234:SF0">
    <property type="entry name" value="THIOL:DISULFIDE INTERCHANGE PROTEIN DSBD"/>
    <property type="match status" value="1"/>
</dbReference>
<evidence type="ECO:0000259" key="7">
    <source>
        <dbReference type="Pfam" id="PF11412"/>
    </source>
</evidence>
<keyword evidence="3 5" id="KW-1133">Transmembrane helix</keyword>
<organism evidence="8">
    <name type="scientific">invertebrate metagenome</name>
    <dbReference type="NCBI Taxonomy" id="1711999"/>
    <lineage>
        <taxon>unclassified sequences</taxon>
        <taxon>metagenomes</taxon>
        <taxon>organismal metagenomes</taxon>
    </lineage>
</organism>
<dbReference type="InterPro" id="IPR028250">
    <property type="entry name" value="DsbDN"/>
</dbReference>
<dbReference type="InterPro" id="IPR003834">
    <property type="entry name" value="Cyt_c_assmbl_TM_dom"/>
</dbReference>
<dbReference type="GO" id="GO:0017004">
    <property type="term" value="P:cytochrome complex assembly"/>
    <property type="evidence" value="ECO:0007669"/>
    <property type="project" value="InterPro"/>
</dbReference>
<evidence type="ECO:0000313" key="8">
    <source>
        <dbReference type="EMBL" id="PJE79755.1"/>
    </source>
</evidence>
<feature type="transmembrane region" description="Helical" evidence="5">
    <location>
        <begin position="440"/>
        <end position="458"/>
    </location>
</feature>
<dbReference type="Gene3D" id="2.60.40.1250">
    <property type="entry name" value="Thiol:disulfide interchange protein DsbD, N-terminal domain"/>
    <property type="match status" value="1"/>
</dbReference>
<dbReference type="AlphaFoldDB" id="A0A2H9T917"/>
<feature type="transmembrane region" description="Helical" evidence="5">
    <location>
        <begin position="399"/>
        <end position="420"/>
    </location>
</feature>
<keyword evidence="4 5" id="KW-0472">Membrane</keyword>
<keyword evidence="2 5" id="KW-0812">Transmembrane</keyword>
<dbReference type="GO" id="GO:0047134">
    <property type="term" value="F:protein-disulfide reductase [NAD(P)H] activity"/>
    <property type="evidence" value="ECO:0007669"/>
    <property type="project" value="UniProtKB-EC"/>
</dbReference>
<dbReference type="GO" id="GO:0045454">
    <property type="term" value="P:cell redox homeostasis"/>
    <property type="evidence" value="ECO:0007669"/>
    <property type="project" value="TreeGrafter"/>
</dbReference>
<evidence type="ECO:0000259" key="6">
    <source>
        <dbReference type="Pfam" id="PF02683"/>
    </source>
</evidence>
<dbReference type="EMBL" id="NSIT01000049">
    <property type="protein sequence ID" value="PJE79755.1"/>
    <property type="molecule type" value="Genomic_DNA"/>
</dbReference>
<accession>A0A2H9T917</accession>
<evidence type="ECO:0000256" key="2">
    <source>
        <dbReference type="ARBA" id="ARBA00022692"/>
    </source>
</evidence>
<comment type="caution">
    <text evidence="8">The sequence shown here is derived from an EMBL/GenBank/DDBJ whole genome shotgun (WGS) entry which is preliminary data.</text>
</comment>
<sequence length="662" mass="72267">MGKYPVLPAKIPCLLSIRSCVLNFFLTCSTYNNCKTTTQTIIMIKPAITRWLFPCLVLLLAIFSKSALANKTLDQLLAPRDSTGTSSFLPVSDAFDISGFWDGQQVFIDVDVAPGHYLYKNRFSINSTDSIQLNGKPIYPQGKDQFDANFNETVTTFTQSFTLKIPATLIKSPPAIQISYQGCASSGLCYPPQKRLLSLQILPDVQPTDRQNIENERLKDTQTTPLESESFYQEQLEQSNFLIALMFFFIAGIGLSFTPCVLPMLPIVSSIIVGAGNTIKRRSVLLTTVYSLAMSGTLALAGTITGLLGASFNLQAKLQSPWVIIPMVVLFIVLAMSMFGLYELQMPASIRNRMGQAQNKKGSIWGALLLGILSALVVSPCVSAPLAGALLYISTTGNAFLGGLTLFALGLGMSIPFFCLALGGRKLLPKAGAWMDRVKVFFGLLMLGVAIWMLDRLISDVLTLALWGLLAISGGLFFRALDIPVKSSRQIAQQSFGIALLVYGICMIIGSTMNHSDPLKPLAATYSSVTAASALTSDDGQRKTSSVYQLNQLLKQAAESGKPAVVDITADWCQACKVIENTVFPDSKVAPLLQQVFFIRFDITDNTREQQAFLNQHRFFGPPALLFYYANGLEEPDAQLHGNITVPRLTNSLITVLTEQEN</sequence>
<feature type="transmembrane region" description="Helical" evidence="5">
    <location>
        <begin position="51"/>
        <end position="69"/>
    </location>
</feature>
<feature type="transmembrane region" description="Helical" evidence="5">
    <location>
        <begin position="464"/>
        <end position="483"/>
    </location>
</feature>
<evidence type="ECO:0000256" key="1">
    <source>
        <dbReference type="ARBA" id="ARBA00004141"/>
    </source>
</evidence>
<name>A0A2H9T917_9ZZZZ</name>
<keyword evidence="8" id="KW-0560">Oxidoreductase</keyword>
<dbReference type="SUPFAM" id="SSF52833">
    <property type="entry name" value="Thioredoxin-like"/>
    <property type="match status" value="1"/>
</dbReference>
<feature type="transmembrane region" description="Helical" evidence="5">
    <location>
        <begin position="241"/>
        <end position="272"/>
    </location>
</feature>
<dbReference type="Gene3D" id="3.40.30.10">
    <property type="entry name" value="Glutaredoxin"/>
    <property type="match status" value="1"/>
</dbReference>
<feature type="transmembrane region" description="Helical" evidence="5">
    <location>
        <begin position="495"/>
        <end position="513"/>
    </location>
</feature>
<protein>
    <submittedName>
        <fullName evidence="8">Thiol:disulfide interchange protein DsbD</fullName>
        <ecNumber evidence="8">1.8.1.8</ecNumber>
    </submittedName>
</protein>
<comment type="subcellular location">
    <subcellularLocation>
        <location evidence="1">Membrane</location>
        <topology evidence="1">Multi-pass membrane protein</topology>
    </subcellularLocation>
</comment>
<feature type="transmembrane region" description="Helical" evidence="5">
    <location>
        <begin position="284"/>
        <end position="310"/>
    </location>
</feature>
<dbReference type="PANTHER" id="PTHR32234">
    <property type="entry name" value="THIOL:DISULFIDE INTERCHANGE PROTEIN DSBD"/>
    <property type="match status" value="1"/>
</dbReference>
<reference evidence="8" key="1">
    <citation type="journal article" date="2017" name="Appl. Environ. Microbiol.">
        <title>Molecular characterization of an Endozoicomonas-like organism causing infection in king scallop Pecten maximus L.</title>
        <authorList>
            <person name="Cano I."/>
            <person name="van Aerle R."/>
            <person name="Ross S."/>
            <person name="Verner-Jeffreys D.W."/>
            <person name="Paley R.K."/>
            <person name="Rimmer G."/>
            <person name="Ryder D."/>
            <person name="Hooper P."/>
            <person name="Stone D."/>
            <person name="Feist S.W."/>
        </authorList>
    </citation>
    <scope>NUCLEOTIDE SEQUENCE</scope>
</reference>
<dbReference type="InterPro" id="IPR036249">
    <property type="entry name" value="Thioredoxin-like_sf"/>
</dbReference>
<dbReference type="InterPro" id="IPR036929">
    <property type="entry name" value="DsbDN_sf"/>
</dbReference>
<dbReference type="Pfam" id="PF11412">
    <property type="entry name" value="DsbD_N"/>
    <property type="match status" value="1"/>
</dbReference>
<feature type="domain" description="Cytochrome C biogenesis protein transmembrane" evidence="6">
    <location>
        <begin position="242"/>
        <end position="458"/>
    </location>
</feature>
<evidence type="ECO:0000256" key="5">
    <source>
        <dbReference type="SAM" id="Phobius"/>
    </source>
</evidence>
<feature type="transmembrane region" description="Helical" evidence="5">
    <location>
        <begin position="363"/>
        <end position="393"/>
    </location>
</feature>
<evidence type="ECO:0000256" key="4">
    <source>
        <dbReference type="ARBA" id="ARBA00023136"/>
    </source>
</evidence>
<dbReference type="GO" id="GO:0016020">
    <property type="term" value="C:membrane"/>
    <property type="evidence" value="ECO:0007669"/>
    <property type="project" value="UniProtKB-SubCell"/>
</dbReference>
<dbReference type="EC" id="1.8.1.8" evidence="8"/>
<dbReference type="Pfam" id="PF13899">
    <property type="entry name" value="Thioredoxin_7"/>
    <property type="match status" value="1"/>
</dbReference>
<feature type="domain" description="Thiol:disulfide interchange protein DsbD N-terminal" evidence="7">
    <location>
        <begin position="86"/>
        <end position="199"/>
    </location>
</feature>
<dbReference type="Pfam" id="PF02683">
    <property type="entry name" value="DsbD_TM"/>
    <property type="match status" value="1"/>
</dbReference>
<proteinExistence type="predicted"/>
<gene>
    <name evidence="8" type="primary">dsbD</name>
    <name evidence="8" type="ORF">CI610_01257</name>
</gene>
<feature type="transmembrane region" description="Helical" evidence="5">
    <location>
        <begin position="322"/>
        <end position="342"/>
    </location>
</feature>
<evidence type="ECO:0000256" key="3">
    <source>
        <dbReference type="ARBA" id="ARBA00022989"/>
    </source>
</evidence>
<dbReference type="SUPFAM" id="SSF74863">
    <property type="entry name" value="Thiol:disulfide interchange protein DsbD, N-terminal domain (DsbD-alpha)"/>
    <property type="match status" value="1"/>
</dbReference>
<dbReference type="NCBIfam" id="NF001419">
    <property type="entry name" value="PRK00293.1"/>
    <property type="match status" value="1"/>
</dbReference>